<dbReference type="Proteomes" id="UP000001396">
    <property type="component" value="Unassembled WGS sequence"/>
</dbReference>
<protein>
    <submittedName>
        <fullName evidence="2">Glycosyl hydrolase family chitinase</fullName>
    </submittedName>
</protein>
<dbReference type="InParanoid" id="D3B362"/>
<keyword evidence="2" id="KW-0378">Hydrolase</keyword>
<gene>
    <name evidence="2" type="ORF">PPL_02827</name>
</gene>
<organism evidence="2 3">
    <name type="scientific">Heterostelium pallidum (strain ATCC 26659 / Pp 5 / PN500)</name>
    <name type="common">Cellular slime mold</name>
    <name type="synonym">Polysphondylium pallidum</name>
    <dbReference type="NCBI Taxonomy" id="670386"/>
    <lineage>
        <taxon>Eukaryota</taxon>
        <taxon>Amoebozoa</taxon>
        <taxon>Evosea</taxon>
        <taxon>Eumycetozoa</taxon>
        <taxon>Dictyostelia</taxon>
        <taxon>Acytosteliales</taxon>
        <taxon>Acytosteliaceae</taxon>
        <taxon>Heterostelium</taxon>
    </lineage>
</organism>
<name>D3B362_HETP5</name>
<dbReference type="InterPro" id="IPR029070">
    <property type="entry name" value="Chitinase_insertion_sf"/>
</dbReference>
<evidence type="ECO:0000313" key="3">
    <source>
        <dbReference type="Proteomes" id="UP000001396"/>
    </source>
</evidence>
<reference evidence="2 3" key="1">
    <citation type="journal article" date="2011" name="Genome Res.">
        <title>Phylogeny-wide analysis of social amoeba genomes highlights ancient origins for complex intercellular communication.</title>
        <authorList>
            <person name="Heidel A.J."/>
            <person name="Lawal H.M."/>
            <person name="Felder M."/>
            <person name="Schilde C."/>
            <person name="Helps N.R."/>
            <person name="Tunggal B."/>
            <person name="Rivero F."/>
            <person name="John U."/>
            <person name="Schleicher M."/>
            <person name="Eichinger L."/>
            <person name="Platzer M."/>
            <person name="Noegel A.A."/>
            <person name="Schaap P."/>
            <person name="Gloeckner G."/>
        </authorList>
    </citation>
    <scope>NUCLEOTIDE SEQUENCE [LARGE SCALE GENOMIC DNA]</scope>
    <source>
        <strain evidence="3">ATCC 26659 / Pp 5 / PN500</strain>
    </source>
</reference>
<dbReference type="Gene3D" id="3.10.50.10">
    <property type="match status" value="2"/>
</dbReference>
<dbReference type="GO" id="GO:0006032">
    <property type="term" value="P:chitin catabolic process"/>
    <property type="evidence" value="ECO:0007669"/>
    <property type="project" value="TreeGrafter"/>
</dbReference>
<feature type="domain" description="GH18" evidence="1">
    <location>
        <begin position="111"/>
        <end position="479"/>
    </location>
</feature>
<dbReference type="InterPro" id="IPR050314">
    <property type="entry name" value="Glycosyl_Hydrlase_18"/>
</dbReference>
<proteinExistence type="predicted"/>
<dbReference type="GO" id="GO:0005576">
    <property type="term" value="C:extracellular region"/>
    <property type="evidence" value="ECO:0007669"/>
    <property type="project" value="TreeGrafter"/>
</dbReference>
<dbReference type="RefSeq" id="XP_020435877.1">
    <property type="nucleotide sequence ID" value="XM_020573805.1"/>
</dbReference>
<evidence type="ECO:0000259" key="1">
    <source>
        <dbReference type="PROSITE" id="PS51910"/>
    </source>
</evidence>
<dbReference type="EMBL" id="ADBJ01000010">
    <property type="protein sequence ID" value="EFA83760.1"/>
    <property type="molecule type" value="Genomic_DNA"/>
</dbReference>
<dbReference type="InterPro" id="IPR017853">
    <property type="entry name" value="GH"/>
</dbReference>
<dbReference type="SMART" id="SM00636">
    <property type="entry name" value="Glyco_18"/>
    <property type="match status" value="1"/>
</dbReference>
<comment type="caution">
    <text evidence="2">The sequence shown here is derived from an EMBL/GenBank/DDBJ whole genome shotgun (WGS) entry which is preliminary data.</text>
</comment>
<keyword evidence="3" id="KW-1185">Reference proteome</keyword>
<evidence type="ECO:0000313" key="2">
    <source>
        <dbReference type="EMBL" id="EFA83760.1"/>
    </source>
</evidence>
<dbReference type="GO" id="GO:0004568">
    <property type="term" value="F:chitinase activity"/>
    <property type="evidence" value="ECO:0007669"/>
    <property type="project" value="TreeGrafter"/>
</dbReference>
<dbReference type="GO" id="GO:0005975">
    <property type="term" value="P:carbohydrate metabolic process"/>
    <property type="evidence" value="ECO:0007669"/>
    <property type="project" value="InterPro"/>
</dbReference>
<dbReference type="GO" id="GO:0008061">
    <property type="term" value="F:chitin binding"/>
    <property type="evidence" value="ECO:0007669"/>
    <property type="project" value="InterPro"/>
</dbReference>
<dbReference type="PANTHER" id="PTHR11177:SF317">
    <property type="entry name" value="CHITINASE 12-RELATED"/>
    <property type="match status" value="1"/>
</dbReference>
<dbReference type="InterPro" id="IPR011583">
    <property type="entry name" value="Chitinase_II/V-like_cat"/>
</dbReference>
<dbReference type="GeneID" id="31358350"/>
<sequence length="499" mass="55269">MNINQTNQSKLVQDDQLTLETYKATGFNAAKDATDKLSYTSARVMKPVYNAYSKSDFIVAGCCSSASQYDDRLDGNKDVSRAGRGYDFTLVKPDAYDKITVAEVGILGDTGKRAVEIIEAANQFGVTLKWSPTFTDSYGSVLTGRNVGFKNSVDDARNHYDQASAQGVLGGLRLMKEKNPNLILSIVVGGWSMSQAFHYMAMDANNRAAFIDGIMDIYSRFEMLNHLDLSWDYPSSQGDRANTYDDCDSANFILLISELRKKFDSKKRSDVVINIKLPSRVDYLKKIDVQGLIKAGVHGLYVESFHFFGSGYSESLIHQTNLNKYMGSSYSIEEAVEHLLSLDIPAKQIFIGYAGFGRAAAGATIEKVSPLSGSYDKNANPIGMFEVGVIEYADMMYNFMDFENQTGRNGYILYTDTVADADFLYNPTTKVFISFDTPRSVRSKAEYVKTNGLGGLFTHAIDQGRGLLVNAAREGFGCQTDYNRVIDMTSLYLQGKDTL</sequence>
<dbReference type="InterPro" id="IPR001223">
    <property type="entry name" value="Glyco_hydro18_cat"/>
</dbReference>
<dbReference type="STRING" id="670386.D3B362"/>
<dbReference type="AlphaFoldDB" id="D3B362"/>
<dbReference type="Pfam" id="PF00704">
    <property type="entry name" value="Glyco_hydro_18"/>
    <property type="match status" value="1"/>
</dbReference>
<dbReference type="SUPFAM" id="SSF51445">
    <property type="entry name" value="(Trans)glycosidases"/>
    <property type="match status" value="1"/>
</dbReference>
<dbReference type="SUPFAM" id="SSF54556">
    <property type="entry name" value="Chitinase insertion domain"/>
    <property type="match status" value="1"/>
</dbReference>
<dbReference type="PROSITE" id="PS51910">
    <property type="entry name" value="GH18_2"/>
    <property type="match status" value="1"/>
</dbReference>
<dbReference type="PANTHER" id="PTHR11177">
    <property type="entry name" value="CHITINASE"/>
    <property type="match status" value="1"/>
</dbReference>
<dbReference type="Gene3D" id="3.20.20.80">
    <property type="entry name" value="Glycosidases"/>
    <property type="match status" value="1"/>
</dbReference>
<accession>D3B362</accession>